<proteinExistence type="predicted"/>
<evidence type="ECO:0000313" key="2">
    <source>
        <dbReference type="EMBL" id="CAB4163275.1"/>
    </source>
</evidence>
<sequence>MSLCIWEHSTRLPREQKMTTSEIGLFFLTAFAGVLWSIVTYTIGYKQGHYEGYQRGKSVGRHISAKSVAE</sequence>
<keyword evidence="1" id="KW-1133">Transmembrane helix</keyword>
<keyword evidence="1" id="KW-0472">Membrane</keyword>
<organism evidence="2">
    <name type="scientific">uncultured Caudovirales phage</name>
    <dbReference type="NCBI Taxonomy" id="2100421"/>
    <lineage>
        <taxon>Viruses</taxon>
        <taxon>Duplodnaviria</taxon>
        <taxon>Heunggongvirae</taxon>
        <taxon>Uroviricota</taxon>
        <taxon>Caudoviricetes</taxon>
        <taxon>Peduoviridae</taxon>
        <taxon>Maltschvirus</taxon>
        <taxon>Maltschvirus maltsch</taxon>
    </lineage>
</organism>
<protein>
    <submittedName>
        <fullName evidence="2">Uncharacterized protein</fullName>
    </submittedName>
</protein>
<name>A0A6J5P263_9CAUD</name>
<reference evidence="2" key="1">
    <citation type="submission" date="2020-04" db="EMBL/GenBank/DDBJ databases">
        <authorList>
            <person name="Chiriac C."/>
            <person name="Salcher M."/>
            <person name="Ghai R."/>
            <person name="Kavagutti S V."/>
        </authorList>
    </citation>
    <scope>NUCLEOTIDE SEQUENCE</scope>
</reference>
<feature type="transmembrane region" description="Helical" evidence="1">
    <location>
        <begin position="23"/>
        <end position="45"/>
    </location>
</feature>
<dbReference type="EMBL" id="LR796749">
    <property type="protein sequence ID" value="CAB4163275.1"/>
    <property type="molecule type" value="Genomic_DNA"/>
</dbReference>
<gene>
    <name evidence="2" type="ORF">UFOVP801_14</name>
</gene>
<evidence type="ECO:0000256" key="1">
    <source>
        <dbReference type="SAM" id="Phobius"/>
    </source>
</evidence>
<keyword evidence="1" id="KW-0812">Transmembrane</keyword>
<accession>A0A6J5P263</accession>